<reference evidence="1" key="1">
    <citation type="submission" date="2024-09" db="EMBL/GenBank/DDBJ databases">
        <title>Black Yeasts Isolated from many extreme environments.</title>
        <authorList>
            <person name="Coleine C."/>
            <person name="Stajich J.E."/>
            <person name="Selbmann L."/>
        </authorList>
    </citation>
    <scope>NUCLEOTIDE SEQUENCE</scope>
    <source>
        <strain evidence="1">CCFEE 5737</strain>
    </source>
</reference>
<feature type="non-terminal residue" evidence="1">
    <location>
        <position position="316"/>
    </location>
</feature>
<protein>
    <submittedName>
        <fullName evidence="1">Uncharacterized protein</fullName>
    </submittedName>
</protein>
<accession>A0ACC3D4D0</accession>
<evidence type="ECO:0000313" key="2">
    <source>
        <dbReference type="Proteomes" id="UP001186974"/>
    </source>
</evidence>
<comment type="caution">
    <text evidence="1">The sequence shown here is derived from an EMBL/GenBank/DDBJ whole genome shotgun (WGS) entry which is preliminary data.</text>
</comment>
<dbReference type="Proteomes" id="UP001186974">
    <property type="component" value="Unassembled WGS sequence"/>
</dbReference>
<evidence type="ECO:0000313" key="1">
    <source>
        <dbReference type="EMBL" id="KAK3061496.1"/>
    </source>
</evidence>
<organism evidence="1 2">
    <name type="scientific">Coniosporium uncinatum</name>
    <dbReference type="NCBI Taxonomy" id="93489"/>
    <lineage>
        <taxon>Eukaryota</taxon>
        <taxon>Fungi</taxon>
        <taxon>Dikarya</taxon>
        <taxon>Ascomycota</taxon>
        <taxon>Pezizomycotina</taxon>
        <taxon>Dothideomycetes</taxon>
        <taxon>Dothideomycetes incertae sedis</taxon>
        <taxon>Coniosporium</taxon>
    </lineage>
</organism>
<gene>
    <name evidence="1" type="ORF">LTS18_006076</name>
</gene>
<dbReference type="EMBL" id="JAWDJW010007806">
    <property type="protein sequence ID" value="KAK3061496.1"/>
    <property type="molecule type" value="Genomic_DNA"/>
</dbReference>
<name>A0ACC3D4D0_9PEZI</name>
<proteinExistence type="predicted"/>
<sequence>MAAYPYKVSYSTWQDPALSSLKPYQSVYKLYSQDGPDISTEYRRVVLPTPQFSYDGIVMESSDSEEEEEKDGAGADAITQARPISEVSKTPQGTAPLPPPPPPPAKTPPPDPPDETSAPPPSADHVPPPPTPSRPDEDAPSLPPSPPPPPAPHAEPVSVLELESEAVVVLAPEDPEEEVAEELSPDDIVEIIDEAELSDEPDVIIEVPPPPPPPPVINDVPPPAAPDPPPLSEAPPPPPPPIEPVPSAGMRAPPPSSILSNSSDRSDKSVAFAADVVDPRPSKLTGKGKNKKKPMAVKVRATPEEKAAALEKAEKL</sequence>
<keyword evidence="2" id="KW-1185">Reference proteome</keyword>